<dbReference type="GeneID" id="39991793"/>
<gene>
    <name evidence="1" type="ORF">TM35_002041010</name>
</gene>
<sequence length="660" mass="74536">MNLFVTLCNVAADMREFSEKISLESSVKCRGNVPSRKDIVQHCVLMLMCVRLVLLNVSSGKEKKTEAEAETECDESNSSLKWEYIDLEQLGKAIIMSEDMSEESFGNLGVLLKETYSAWSFCQEIIGNLYDLDNMEIQKFYKGPVLPVVEPSLIGIESLDEETGGKDNKKRELLVPSIIDEGEEHWILKPPLLESSISSIDFPGSECDRSNFYRNYYGIETGYPTSKDYLRFAVPDSVVETDSLTQSRYVNSEGKNQFMEVSSQQDNLTVKTIPMRFSMNSIPLELDKEGPLEVHRISGDVPWEKRSLQVSKSLSLKNMLEALLLEDYGWTNLRLNMQNTEAVLGKAQWMAQVVITTSSGEEQIIARSPLCPRSRIAQSVAIFNTAKRFFPRELEYYATLRRSDAVPLYVKEVIQNEGRAAVEGVFQRGTDMLAQVMQLLNEAKPSLAPFSWSLDILDEEMKSISEKVVQKQDPFVYRAVLCSSSDTVVEEYTGARNESAVSVLSRMLRNVTRRLVGDKANQIWNEYESHIPGNIGNSRELSLYMFNSFFGFETPTSSLLTTAHSEPVKRVAALWKGTGFVCIRGKCVLISEAYATSKRDAINNTILLACRENFSHMLYHITNYNQRLLRSDLVEAAKEILERKIISSLKEAVPDTGNMS</sequence>
<dbReference type="RefSeq" id="XP_028876694.1">
    <property type="nucleotide sequence ID" value="XM_029032013.1"/>
</dbReference>
<dbReference type="VEuPathDB" id="TriTrypDB:TM35_002041010"/>
<dbReference type="EMBL" id="NBCO01000204">
    <property type="protein sequence ID" value="ORC79779.1"/>
    <property type="molecule type" value="Genomic_DNA"/>
</dbReference>
<dbReference type="Proteomes" id="UP000192257">
    <property type="component" value="Unassembled WGS sequence"/>
</dbReference>
<name>A0A1X0NDP0_9TRYP</name>
<reference evidence="1 2" key="1">
    <citation type="submission" date="2017-03" db="EMBL/GenBank/DDBJ databases">
        <title>An alternative strategy for trypanosome survival in the mammalian bloodstream revealed through genome and transcriptome analysis of the ubiquitous bovine parasite Trypanosoma (Megatrypanum) theileri.</title>
        <authorList>
            <person name="Kelly S."/>
            <person name="Ivens A."/>
            <person name="Mott A."/>
            <person name="O'Neill E."/>
            <person name="Emms D."/>
            <person name="Macleod O."/>
            <person name="Voorheis P."/>
            <person name="Matthews J."/>
            <person name="Matthews K."/>
            <person name="Carrington M."/>
        </authorList>
    </citation>
    <scope>NUCLEOTIDE SEQUENCE [LARGE SCALE GENOMIC DNA]</scope>
    <source>
        <strain evidence="1">Edinburgh</strain>
    </source>
</reference>
<comment type="caution">
    <text evidence="1">The sequence shown here is derived from an EMBL/GenBank/DDBJ whole genome shotgun (WGS) entry which is preliminary data.</text>
</comment>
<dbReference type="AlphaFoldDB" id="A0A1X0NDP0"/>
<accession>A0A1X0NDP0</accession>
<evidence type="ECO:0000313" key="2">
    <source>
        <dbReference type="Proteomes" id="UP000192257"/>
    </source>
</evidence>
<organism evidence="1 2">
    <name type="scientific">Trypanosoma theileri</name>
    <dbReference type="NCBI Taxonomy" id="67003"/>
    <lineage>
        <taxon>Eukaryota</taxon>
        <taxon>Discoba</taxon>
        <taxon>Euglenozoa</taxon>
        <taxon>Kinetoplastea</taxon>
        <taxon>Metakinetoplastina</taxon>
        <taxon>Trypanosomatida</taxon>
        <taxon>Trypanosomatidae</taxon>
        <taxon>Trypanosoma</taxon>
    </lineage>
</organism>
<evidence type="ECO:0000313" key="1">
    <source>
        <dbReference type="EMBL" id="ORC79779.1"/>
    </source>
</evidence>
<dbReference type="OrthoDB" id="252633at2759"/>
<protein>
    <submittedName>
        <fullName evidence="1">Uncharacterized protein</fullName>
    </submittedName>
</protein>
<keyword evidence="2" id="KW-1185">Reference proteome</keyword>
<proteinExistence type="predicted"/>